<keyword evidence="1" id="KW-0418">Kinase</keyword>
<dbReference type="STRING" id="104452.A0A0L7LQK4"/>
<name>A0A0L7LQK4_OPEBR</name>
<evidence type="ECO:0000313" key="2">
    <source>
        <dbReference type="Proteomes" id="UP000037510"/>
    </source>
</evidence>
<evidence type="ECO:0000313" key="1">
    <source>
        <dbReference type="EMBL" id="KOB77486.1"/>
    </source>
</evidence>
<feature type="non-terminal residue" evidence="1">
    <location>
        <position position="354"/>
    </location>
</feature>
<comment type="caution">
    <text evidence="1">The sequence shown here is derived from an EMBL/GenBank/DDBJ whole genome shotgun (WGS) entry which is preliminary data.</text>
</comment>
<dbReference type="Proteomes" id="UP000037510">
    <property type="component" value="Unassembled WGS sequence"/>
</dbReference>
<organism evidence="1 2">
    <name type="scientific">Operophtera brumata</name>
    <name type="common">Winter moth</name>
    <name type="synonym">Phalaena brumata</name>
    <dbReference type="NCBI Taxonomy" id="104452"/>
    <lineage>
        <taxon>Eukaryota</taxon>
        <taxon>Metazoa</taxon>
        <taxon>Ecdysozoa</taxon>
        <taxon>Arthropoda</taxon>
        <taxon>Hexapoda</taxon>
        <taxon>Insecta</taxon>
        <taxon>Pterygota</taxon>
        <taxon>Neoptera</taxon>
        <taxon>Endopterygota</taxon>
        <taxon>Lepidoptera</taxon>
        <taxon>Glossata</taxon>
        <taxon>Ditrysia</taxon>
        <taxon>Geometroidea</taxon>
        <taxon>Geometridae</taxon>
        <taxon>Larentiinae</taxon>
        <taxon>Operophtera</taxon>
    </lineage>
</organism>
<gene>
    <name evidence="1" type="ORF">OBRU01_04062</name>
</gene>
<reference evidence="1 2" key="1">
    <citation type="journal article" date="2015" name="Genome Biol. Evol.">
        <title>The genome of winter moth (Operophtera brumata) provides a genomic perspective on sexual dimorphism and phenology.</title>
        <authorList>
            <person name="Derks M.F."/>
            <person name="Smit S."/>
            <person name="Salis L."/>
            <person name="Schijlen E."/>
            <person name="Bossers A."/>
            <person name="Mateman C."/>
            <person name="Pijl A.S."/>
            <person name="de Ridder D."/>
            <person name="Groenen M.A."/>
            <person name="Visser M.E."/>
            <person name="Megens H.J."/>
        </authorList>
    </citation>
    <scope>NUCLEOTIDE SEQUENCE [LARGE SCALE GENOMIC DNA]</scope>
    <source>
        <strain evidence="1">WM2013NL</strain>
        <tissue evidence="1">Head and thorax</tissue>
    </source>
</reference>
<protein>
    <submittedName>
        <fullName evidence="1">Putative serine/threonine-protein kinase</fullName>
    </submittedName>
</protein>
<feature type="non-terminal residue" evidence="1">
    <location>
        <position position="1"/>
    </location>
</feature>
<dbReference type="GO" id="GO:0016301">
    <property type="term" value="F:kinase activity"/>
    <property type="evidence" value="ECO:0007669"/>
    <property type="project" value="UniProtKB-KW"/>
</dbReference>
<sequence length="354" mass="40819">LKKKAASSVTKFSNNLKESSKLSIQGYFYFFVKYNLCDPTCDVGQLPRCPALRSLVMWPMEFREQYCISNKQLDLLELEKSKKDRFLGCLSQYHIEILRRTVYVFLARNVFIPIRFGQPSPAPPELCAYDADLECSYFRRRPRSVCSQPDPKRYTWMPEDEDFTRMEWPQSVIEDNAGWPQNYNVDQIACPAHTPIPPPPPPPPLTIPPHRTKHVSFARSHTLTTFDDSVMPAAVSGNRYRRDCERLIDGRVVKSDALGRTLTTFDDSVMPAAVSGNCYRRDCERLIDGPRSHTLTTFDDSVMPAAVSGNRYRRDCERLIDGRVVKSHTDDLRRLCHASCRQRESLQERLRETD</sequence>
<keyword evidence="1" id="KW-0808">Transferase</keyword>
<dbReference type="AlphaFoldDB" id="A0A0L7LQK4"/>
<proteinExistence type="predicted"/>
<dbReference type="EMBL" id="JTDY01000373">
    <property type="protein sequence ID" value="KOB77486.1"/>
    <property type="molecule type" value="Genomic_DNA"/>
</dbReference>
<accession>A0A0L7LQK4</accession>
<keyword evidence="2" id="KW-1185">Reference proteome</keyword>